<evidence type="ECO:0000313" key="2">
    <source>
        <dbReference type="Proteomes" id="UP000828420"/>
    </source>
</evidence>
<dbReference type="Proteomes" id="UP000828420">
    <property type="component" value="Segment"/>
</dbReference>
<organism evidence="1 2">
    <name type="scientific">Rhizobium phage RHEph16</name>
    <dbReference type="NCBI Taxonomy" id="2836132"/>
    <lineage>
        <taxon>Viruses</taxon>
        <taxon>Duplodnaviria</taxon>
        <taxon>Heunggongvirae</taxon>
        <taxon>Uroviricota</taxon>
        <taxon>Caudoviricetes</taxon>
        <taxon>Schitoviridae</taxon>
        <taxon>Demetervirinae</taxon>
        <taxon>Acanvirus</taxon>
        <taxon>Acanvirus Rheph16</taxon>
    </lineage>
</organism>
<accession>A0AAE8AW02</accession>
<dbReference type="GeneID" id="77934278"/>
<proteinExistence type="predicted"/>
<reference evidence="1 2" key="1">
    <citation type="submission" date="2021-04" db="EMBL/GenBank/DDBJ databases">
        <title>The Hidden Diversity of Double-Stranded DNA Phages in the Symbiotic Bacterium Rhizobium.</title>
        <authorList>
            <person name="Santamaria R.I."/>
            <person name="Bustos P."/>
            <person name="Cauwenberghe J.V."/>
            <person name="Gonzalez V."/>
        </authorList>
    </citation>
    <scope>NUCLEOTIDE SEQUENCE [LARGE SCALE GENOMIC DNA]</scope>
</reference>
<keyword evidence="2" id="KW-1185">Reference proteome</keyword>
<dbReference type="RefSeq" id="YP_010658332.1">
    <property type="nucleotide sequence ID" value="NC_070856.1"/>
</dbReference>
<evidence type="ECO:0000313" key="1">
    <source>
        <dbReference type="EMBL" id="QXV74331.1"/>
    </source>
</evidence>
<sequence length="69" mass="7856">MEVRKNVIVNESEIEIAVLEYLKRNYPSLGKFETAYLHGEGNGNPPFMSITFMEELEKKSDTSEAKKAC</sequence>
<dbReference type="EMBL" id="MW980066">
    <property type="protein sequence ID" value="QXV74331.1"/>
    <property type="molecule type" value="Genomic_DNA"/>
</dbReference>
<name>A0AAE8AW02_9CAUD</name>
<protein>
    <submittedName>
        <fullName evidence="1">Uncharacterized protein</fullName>
    </submittedName>
</protein>
<dbReference type="KEGG" id="vg:77934278"/>